<keyword evidence="2" id="KW-1185">Reference proteome</keyword>
<accession>A0A4C1ZQZ2</accession>
<reference evidence="1 2" key="1">
    <citation type="journal article" date="2019" name="Commun. Biol.">
        <title>The bagworm genome reveals a unique fibroin gene that provides high tensile strength.</title>
        <authorList>
            <person name="Kono N."/>
            <person name="Nakamura H."/>
            <person name="Ohtoshi R."/>
            <person name="Tomita M."/>
            <person name="Numata K."/>
            <person name="Arakawa K."/>
        </authorList>
    </citation>
    <scope>NUCLEOTIDE SEQUENCE [LARGE SCALE GENOMIC DNA]</scope>
</reference>
<dbReference type="EMBL" id="BGZK01001970">
    <property type="protein sequence ID" value="GBP88995.1"/>
    <property type="molecule type" value="Genomic_DNA"/>
</dbReference>
<protein>
    <submittedName>
        <fullName evidence="1">Uncharacterized protein</fullName>
    </submittedName>
</protein>
<organism evidence="1 2">
    <name type="scientific">Eumeta variegata</name>
    <name type="common">Bagworm moth</name>
    <name type="synonym">Eumeta japonica</name>
    <dbReference type="NCBI Taxonomy" id="151549"/>
    <lineage>
        <taxon>Eukaryota</taxon>
        <taxon>Metazoa</taxon>
        <taxon>Ecdysozoa</taxon>
        <taxon>Arthropoda</taxon>
        <taxon>Hexapoda</taxon>
        <taxon>Insecta</taxon>
        <taxon>Pterygota</taxon>
        <taxon>Neoptera</taxon>
        <taxon>Endopterygota</taxon>
        <taxon>Lepidoptera</taxon>
        <taxon>Glossata</taxon>
        <taxon>Ditrysia</taxon>
        <taxon>Tineoidea</taxon>
        <taxon>Psychidae</taxon>
        <taxon>Oiketicinae</taxon>
        <taxon>Eumeta</taxon>
    </lineage>
</organism>
<evidence type="ECO:0000313" key="1">
    <source>
        <dbReference type="EMBL" id="GBP88995.1"/>
    </source>
</evidence>
<gene>
    <name evidence="1" type="ORF">EVAR_62339_1</name>
</gene>
<sequence length="129" mass="15172">MKNELSTLYKVTNKYIKSNYAKYREDTLEKHLEQTESSKKAFKELKMNKTLIEGLEKQSRTLCKRTDIIYAATDFYRKLYSDVIQNNNIPNTNENSDESCIIPVDEIEVKEAIKSLKLKKTSWIGHHHK</sequence>
<dbReference type="OrthoDB" id="410104at2759"/>
<proteinExistence type="predicted"/>
<name>A0A4C1ZQZ2_EUMVA</name>
<evidence type="ECO:0000313" key="2">
    <source>
        <dbReference type="Proteomes" id="UP000299102"/>
    </source>
</evidence>
<dbReference type="AlphaFoldDB" id="A0A4C1ZQZ2"/>
<comment type="caution">
    <text evidence="1">The sequence shown here is derived from an EMBL/GenBank/DDBJ whole genome shotgun (WGS) entry which is preliminary data.</text>
</comment>
<dbReference type="Proteomes" id="UP000299102">
    <property type="component" value="Unassembled WGS sequence"/>
</dbReference>